<dbReference type="OrthoDB" id="3791536at2759"/>
<feature type="chain" id="PRO_5040297607" evidence="2">
    <location>
        <begin position="27"/>
        <end position="341"/>
    </location>
</feature>
<sequence length="341" mass="37125">MFIPAEMISQLGTLVSAFALFTSAIAEVAPEITTVAEGYNVIAKVPCVGCPFLYQDTSKGSDEPWTQREDANALLLNISLPYDSAHLSINNAALLTGTKILPRIYVNQVLEDISKEDISSLVLSNQLDNLGGSYFGASYSYTLGRVKDSNKALLFQFDIVELWADLTSPPTTVILDRKEQKILELVLMQRPLLSPGDPAGAYEIIRAHLIARPPALAKSARGPKKVTMWFRDWDANGKKGTATHIVNSASQSFAAYLSSGVWSLFIFVFAVIALFVVVCLFVIFGCGWCNENDYEIAQHGKKSKHSTAGKGRDIEAARRFLSPEELGLRGSGKVVGVGKSD</sequence>
<keyword evidence="4" id="KW-1185">Reference proteome</keyword>
<evidence type="ECO:0000256" key="2">
    <source>
        <dbReference type="SAM" id="SignalP"/>
    </source>
</evidence>
<accession>A0A9Q9DTX4</accession>
<evidence type="ECO:0000313" key="4">
    <source>
        <dbReference type="Proteomes" id="UP001056012"/>
    </source>
</evidence>
<dbReference type="EMBL" id="CP089277">
    <property type="protein sequence ID" value="USP78234.1"/>
    <property type="molecule type" value="Genomic_DNA"/>
</dbReference>
<organism evidence="3 4">
    <name type="scientific">Curvularia clavata</name>
    <dbReference type="NCBI Taxonomy" id="95742"/>
    <lineage>
        <taxon>Eukaryota</taxon>
        <taxon>Fungi</taxon>
        <taxon>Dikarya</taxon>
        <taxon>Ascomycota</taxon>
        <taxon>Pezizomycotina</taxon>
        <taxon>Dothideomycetes</taxon>
        <taxon>Pleosporomycetidae</taxon>
        <taxon>Pleosporales</taxon>
        <taxon>Pleosporineae</taxon>
        <taxon>Pleosporaceae</taxon>
        <taxon>Curvularia</taxon>
    </lineage>
</organism>
<dbReference type="Proteomes" id="UP001056012">
    <property type="component" value="Chromosome 4"/>
</dbReference>
<feature type="signal peptide" evidence="2">
    <location>
        <begin position="1"/>
        <end position="26"/>
    </location>
</feature>
<evidence type="ECO:0000256" key="1">
    <source>
        <dbReference type="SAM" id="Phobius"/>
    </source>
</evidence>
<keyword evidence="1" id="KW-1133">Transmembrane helix</keyword>
<proteinExistence type="predicted"/>
<protein>
    <submittedName>
        <fullName evidence="3">Uncharacterized protein</fullName>
    </submittedName>
</protein>
<reference evidence="3" key="1">
    <citation type="submission" date="2021-12" db="EMBL/GenBank/DDBJ databases">
        <title>Curvularia clavata genome.</title>
        <authorList>
            <person name="Cao Y."/>
        </authorList>
    </citation>
    <scope>NUCLEOTIDE SEQUENCE</scope>
    <source>
        <strain evidence="3">Yc1106</strain>
    </source>
</reference>
<keyword evidence="2" id="KW-0732">Signal</keyword>
<gene>
    <name evidence="3" type="ORF">yc1106_05508</name>
</gene>
<name>A0A9Q9DTX4_CURCL</name>
<dbReference type="VEuPathDB" id="FungiDB:yc1106_05508"/>
<feature type="transmembrane region" description="Helical" evidence="1">
    <location>
        <begin position="261"/>
        <end position="284"/>
    </location>
</feature>
<dbReference type="AlphaFoldDB" id="A0A9Q9DTX4"/>
<keyword evidence="1" id="KW-0472">Membrane</keyword>
<keyword evidence="1" id="KW-0812">Transmembrane</keyword>
<evidence type="ECO:0000313" key="3">
    <source>
        <dbReference type="EMBL" id="USP78234.1"/>
    </source>
</evidence>